<geneLocation type="plasmid" evidence="1 2">
    <name>pWNCR9</name>
</geneLocation>
<dbReference type="EMBL" id="CP006817">
    <property type="protein sequence ID" value="AGY83042.1"/>
    <property type="molecule type" value="Genomic_DNA"/>
</dbReference>
<evidence type="ECO:0000313" key="1">
    <source>
        <dbReference type="EMBL" id="AGY83042.1"/>
    </source>
</evidence>
<sequence length="109" mass="12447">MITKTRKQGNSIMLTVPKEFDVPNGVEVEAKLVENGILYEFVEPKKEFFDFSEDILADILSEGYNKQDILKEFKNRKSELTYAFRSIAEDTAVHSKPMTKEELAAEIGL</sequence>
<organism evidence="1 2">
    <name type="scientific">Carnobacterium inhibens subsp. gilichinskyi</name>
    <dbReference type="NCBI Taxonomy" id="1266845"/>
    <lineage>
        <taxon>Bacteria</taxon>
        <taxon>Bacillati</taxon>
        <taxon>Bacillota</taxon>
        <taxon>Bacilli</taxon>
        <taxon>Lactobacillales</taxon>
        <taxon>Carnobacteriaceae</taxon>
        <taxon>Carnobacterium</taxon>
    </lineage>
</organism>
<dbReference type="AlphaFoldDB" id="U5SGN4"/>
<keyword evidence="1" id="KW-0614">Plasmid</keyword>
<gene>
    <name evidence="1" type="ORF">Q783_12185</name>
</gene>
<dbReference type="HOGENOM" id="CLU_173891_0_0_9"/>
<name>U5SGN4_9LACT</name>
<proteinExistence type="predicted"/>
<reference evidence="1 2" key="1">
    <citation type="journal article" date="2013" name="Genome Announc.">
        <title>Complete Genome Sequence of Carnobacterium gilichinskyi Strain WN1359T (DSM 27470T).</title>
        <authorList>
            <person name="Leonard M.T."/>
            <person name="Panayotova N."/>
            <person name="Farmerie W.G."/>
            <person name="Triplett E.W."/>
            <person name="Nicholson W.L."/>
        </authorList>
    </citation>
    <scope>NUCLEOTIDE SEQUENCE [LARGE SCALE GENOMIC DNA]</scope>
    <source>
        <strain evidence="1 2">WN1359</strain>
        <plasmid evidence="2">Plasmid pWNCR9</plasmid>
    </source>
</reference>
<protein>
    <submittedName>
        <fullName evidence="1">AbrB family transcriptional regulator</fullName>
    </submittedName>
</protein>
<dbReference type="PATRIC" id="fig|1266845.5.peg.2326"/>
<dbReference type="KEGG" id="caw:Q783_12185"/>
<evidence type="ECO:0000313" key="2">
    <source>
        <dbReference type="Proteomes" id="UP000017469"/>
    </source>
</evidence>
<accession>U5SGN4</accession>
<dbReference type="RefSeq" id="WP_023179935.1">
    <property type="nucleotide sequence ID" value="NC_022608.1"/>
</dbReference>
<dbReference type="Proteomes" id="UP000017469">
    <property type="component" value="Plasmid pWNCR9"/>
</dbReference>